<dbReference type="InterPro" id="IPR045728">
    <property type="entry name" value="DUF6082"/>
</dbReference>
<dbReference type="EMBL" id="JASJUS010000003">
    <property type="protein sequence ID" value="MDL2075671.1"/>
    <property type="molecule type" value="Genomic_DNA"/>
</dbReference>
<accession>A0ABT7IU32</accession>
<sequence>MAGVPVWRSAARICAWLATAGAGVILVGAASVVISGWLIDGVEQVNGDRQTATERSALGEYFGAVSAVFSGLALLLLVTTLLFQQRELQLQRRELALQREELVASRAELRRSAAADLRGLHVQLTQMQMDDPSLSEVWNDFPGQPHAVVKQHLFANLTYSHLLLAFQWGDRSEDDLLHEARDIVRSPAFRSYWAASRSLKASLPPDSDEGRMFRLFERAMAETGGGDPPPGPGAGAGN</sequence>
<keyword evidence="3" id="KW-0472">Membrane</keyword>
<feature type="transmembrane region" description="Helical" evidence="3">
    <location>
        <begin position="61"/>
        <end position="83"/>
    </location>
</feature>
<evidence type="ECO:0000256" key="2">
    <source>
        <dbReference type="SAM" id="MobiDB-lite"/>
    </source>
</evidence>
<dbReference type="RefSeq" id="WP_285430467.1">
    <property type="nucleotide sequence ID" value="NZ_JASJUS010000003.1"/>
</dbReference>
<feature type="transmembrane region" description="Helical" evidence="3">
    <location>
        <begin position="15"/>
        <end position="39"/>
    </location>
</feature>
<keyword evidence="3" id="KW-0812">Transmembrane</keyword>
<feature type="region of interest" description="Disordered" evidence="2">
    <location>
        <begin position="219"/>
        <end position="238"/>
    </location>
</feature>
<evidence type="ECO:0000313" key="4">
    <source>
        <dbReference type="EMBL" id="MDL2075671.1"/>
    </source>
</evidence>
<comment type="caution">
    <text evidence="4">The sequence shown here is derived from an EMBL/GenBank/DDBJ whole genome shotgun (WGS) entry which is preliminary data.</text>
</comment>
<evidence type="ECO:0000256" key="3">
    <source>
        <dbReference type="SAM" id="Phobius"/>
    </source>
</evidence>
<gene>
    <name evidence="4" type="ORF">QNN03_04395</name>
</gene>
<dbReference type="Proteomes" id="UP001241926">
    <property type="component" value="Unassembled WGS sequence"/>
</dbReference>
<evidence type="ECO:0000256" key="1">
    <source>
        <dbReference type="SAM" id="Coils"/>
    </source>
</evidence>
<name>A0ABT7IU32_9ACTN</name>
<evidence type="ECO:0000313" key="5">
    <source>
        <dbReference type="Proteomes" id="UP001241926"/>
    </source>
</evidence>
<keyword evidence="3" id="KW-1133">Transmembrane helix</keyword>
<protein>
    <submittedName>
        <fullName evidence="4">DUF6082 family protein</fullName>
    </submittedName>
</protein>
<keyword evidence="1" id="KW-0175">Coiled coil</keyword>
<keyword evidence="5" id="KW-1185">Reference proteome</keyword>
<reference evidence="4 5" key="1">
    <citation type="submission" date="2023-05" db="EMBL/GenBank/DDBJ databases">
        <title>Streptomyces fuscus sp. nov., a brown-black pigment producing actinomyces isolated from dry sand of Sea duck farm.</title>
        <authorList>
            <person name="Xie J."/>
            <person name="Shen N."/>
        </authorList>
    </citation>
    <scope>NUCLEOTIDE SEQUENCE [LARGE SCALE GENOMIC DNA]</scope>
    <source>
        <strain evidence="4 5">GXMU-J15</strain>
    </source>
</reference>
<dbReference type="Pfam" id="PF19560">
    <property type="entry name" value="DUF6082"/>
    <property type="match status" value="1"/>
</dbReference>
<organism evidence="4 5">
    <name type="scientific">Streptomyces fuscus</name>
    <dbReference type="NCBI Taxonomy" id="3048495"/>
    <lineage>
        <taxon>Bacteria</taxon>
        <taxon>Bacillati</taxon>
        <taxon>Actinomycetota</taxon>
        <taxon>Actinomycetes</taxon>
        <taxon>Kitasatosporales</taxon>
        <taxon>Streptomycetaceae</taxon>
        <taxon>Streptomyces</taxon>
    </lineage>
</organism>
<feature type="coiled-coil region" evidence="1">
    <location>
        <begin position="81"/>
        <end position="108"/>
    </location>
</feature>
<proteinExistence type="predicted"/>